<accession>A0AB37CSL9</accession>
<sequence>MQVLMALAYHFTGRDMGLRDEIQADIAEAFNEDLADAVHSFTCDRVVSTKWNPKTNTSENVIEHYKGRGVLFGSYNQYEILTLGVLATDKKAIVLQNEVTKEPMIDDEWSTAQGTFRIMHIKQDPIGASWKCQLRKV</sequence>
<dbReference type="Proteomes" id="UP000325778">
    <property type="component" value="Chromosome"/>
</dbReference>
<gene>
    <name evidence="1" type="ORF">GD578_06180</name>
</gene>
<organism evidence="1 2">
    <name type="scientific">Acinetobacter nosocomialis</name>
    <dbReference type="NCBI Taxonomy" id="106654"/>
    <lineage>
        <taxon>Bacteria</taxon>
        <taxon>Pseudomonadati</taxon>
        <taxon>Pseudomonadota</taxon>
        <taxon>Gammaproteobacteria</taxon>
        <taxon>Moraxellales</taxon>
        <taxon>Moraxellaceae</taxon>
        <taxon>Acinetobacter</taxon>
        <taxon>Acinetobacter calcoaceticus/baumannii complex</taxon>
    </lineage>
</organism>
<dbReference type="EMBL" id="CP045560">
    <property type="protein sequence ID" value="QGA43471.1"/>
    <property type="molecule type" value="Genomic_DNA"/>
</dbReference>
<protein>
    <submittedName>
        <fullName evidence="1">Glutamate 5-kinase</fullName>
    </submittedName>
</protein>
<evidence type="ECO:0000313" key="1">
    <source>
        <dbReference type="EMBL" id="QGA43471.1"/>
    </source>
</evidence>
<proteinExistence type="predicted"/>
<dbReference type="AlphaFoldDB" id="A0AB37CSL9"/>
<name>A0AB37CSL9_ACINO</name>
<evidence type="ECO:0000313" key="2">
    <source>
        <dbReference type="Proteomes" id="UP000325778"/>
    </source>
</evidence>
<reference evidence="1 2" key="1">
    <citation type="journal article" date="2021" name="MSphere">
        <title>Complete Genome Sequencing of Acinetobacter baumannii AC1633 and Acinetobacter nosocomialis AC1530 Unveils a Large Multidrug-Resistant Plasmid Encoding the NDM-1 and OXA-58 Carbapenemases.</title>
        <authorList>
            <person name="Alattraqchi A.G."/>
            <person name="Mohd Rani F."/>
            <person name="A. Rahman N.I."/>
            <person name="Ismail S."/>
            <person name="Cleary D.W."/>
            <person name="Clarke S.C."/>
            <person name="Yeo C.C."/>
        </authorList>
    </citation>
    <scope>NUCLEOTIDE SEQUENCE [LARGE SCALE GENOMIC DNA]</scope>
    <source>
        <strain evidence="1 2">AC1530</strain>
    </source>
</reference>